<proteinExistence type="predicted"/>
<dbReference type="EMBL" id="JARBJD010000014">
    <property type="protein sequence ID" value="KAK2961812.1"/>
    <property type="molecule type" value="Genomic_DNA"/>
</dbReference>
<name>A0ABQ9YDG4_9EUKA</name>
<dbReference type="Proteomes" id="UP001281761">
    <property type="component" value="Unassembled WGS sequence"/>
</dbReference>
<keyword evidence="3" id="KW-1185">Reference proteome</keyword>
<comment type="caution">
    <text evidence="2">The sequence shown here is derived from an EMBL/GenBank/DDBJ whole genome shotgun (WGS) entry which is preliminary data.</text>
</comment>
<feature type="region of interest" description="Disordered" evidence="1">
    <location>
        <begin position="45"/>
        <end position="69"/>
    </location>
</feature>
<feature type="compositionally biased region" description="Polar residues" evidence="1">
    <location>
        <begin position="45"/>
        <end position="58"/>
    </location>
</feature>
<evidence type="ECO:0000313" key="3">
    <source>
        <dbReference type="Proteomes" id="UP001281761"/>
    </source>
</evidence>
<organism evidence="2 3">
    <name type="scientific">Blattamonas nauphoetae</name>
    <dbReference type="NCBI Taxonomy" id="2049346"/>
    <lineage>
        <taxon>Eukaryota</taxon>
        <taxon>Metamonada</taxon>
        <taxon>Preaxostyla</taxon>
        <taxon>Oxymonadida</taxon>
        <taxon>Blattamonas</taxon>
    </lineage>
</organism>
<evidence type="ECO:0000313" key="2">
    <source>
        <dbReference type="EMBL" id="KAK2961812.1"/>
    </source>
</evidence>
<evidence type="ECO:0000256" key="1">
    <source>
        <dbReference type="SAM" id="MobiDB-lite"/>
    </source>
</evidence>
<reference evidence="2 3" key="1">
    <citation type="journal article" date="2022" name="bioRxiv">
        <title>Genomics of Preaxostyla Flagellates Illuminates Evolutionary Transitions and the Path Towards Mitochondrial Loss.</title>
        <authorList>
            <person name="Novak L.V.F."/>
            <person name="Treitli S.C."/>
            <person name="Pyrih J."/>
            <person name="Halakuc P."/>
            <person name="Pipaliya S.V."/>
            <person name="Vacek V."/>
            <person name="Brzon O."/>
            <person name="Soukal P."/>
            <person name="Eme L."/>
            <person name="Dacks J.B."/>
            <person name="Karnkowska A."/>
            <person name="Elias M."/>
            <person name="Hampl V."/>
        </authorList>
    </citation>
    <scope>NUCLEOTIDE SEQUENCE [LARGE SCALE GENOMIC DNA]</scope>
    <source>
        <strain evidence="2">NAU3</strain>
        <tissue evidence="2">Gut</tissue>
    </source>
</reference>
<gene>
    <name evidence="2" type="ORF">BLNAU_3249</name>
</gene>
<protein>
    <submittedName>
        <fullName evidence="2">Uncharacterized protein</fullName>
    </submittedName>
</protein>
<accession>A0ABQ9YDG4</accession>
<sequence length="128" mass="13442">MLISLSKGVIRCISSSAASGKNDAEAQKSRSQQAIVCATFETATQAGAHRSASSTQATDAPKDREPLQDASLSRFSHISSNCSVDPRIQETNQLLGTSPDQMGATSICVVTASGVSEWEYGTAHLELP</sequence>